<dbReference type="Proteomes" id="UP000799779">
    <property type="component" value="Unassembled WGS sequence"/>
</dbReference>
<gene>
    <name evidence="2" type="ORF">P154DRAFT_46396</name>
</gene>
<feature type="compositionally biased region" description="Basic and acidic residues" evidence="1">
    <location>
        <begin position="120"/>
        <end position="132"/>
    </location>
</feature>
<name>A0A6A5W1J9_9PLEO</name>
<feature type="compositionally biased region" description="Basic residues" evidence="1">
    <location>
        <begin position="225"/>
        <end position="239"/>
    </location>
</feature>
<proteinExistence type="predicted"/>
<protein>
    <submittedName>
        <fullName evidence="2">Uncharacterized protein</fullName>
    </submittedName>
</protein>
<accession>A0A6A5W1J9</accession>
<evidence type="ECO:0000256" key="1">
    <source>
        <dbReference type="SAM" id="MobiDB-lite"/>
    </source>
</evidence>
<dbReference type="AlphaFoldDB" id="A0A6A5W1J9"/>
<dbReference type="OrthoDB" id="3958244at2759"/>
<evidence type="ECO:0000313" key="2">
    <source>
        <dbReference type="EMBL" id="KAF1994021.1"/>
    </source>
</evidence>
<reference evidence="2" key="1">
    <citation type="journal article" date="2020" name="Stud. Mycol.">
        <title>101 Dothideomycetes genomes: a test case for predicting lifestyles and emergence of pathogens.</title>
        <authorList>
            <person name="Haridas S."/>
            <person name="Albert R."/>
            <person name="Binder M."/>
            <person name="Bloem J."/>
            <person name="Labutti K."/>
            <person name="Salamov A."/>
            <person name="Andreopoulos B."/>
            <person name="Baker S."/>
            <person name="Barry K."/>
            <person name="Bills G."/>
            <person name="Bluhm B."/>
            <person name="Cannon C."/>
            <person name="Castanera R."/>
            <person name="Culley D."/>
            <person name="Daum C."/>
            <person name="Ezra D."/>
            <person name="Gonzalez J."/>
            <person name="Henrissat B."/>
            <person name="Kuo A."/>
            <person name="Liang C."/>
            <person name="Lipzen A."/>
            <person name="Lutzoni F."/>
            <person name="Magnuson J."/>
            <person name="Mondo S."/>
            <person name="Nolan M."/>
            <person name="Ohm R."/>
            <person name="Pangilinan J."/>
            <person name="Park H.-J."/>
            <person name="Ramirez L."/>
            <person name="Alfaro M."/>
            <person name="Sun H."/>
            <person name="Tritt A."/>
            <person name="Yoshinaga Y."/>
            <person name="Zwiers L.-H."/>
            <person name="Turgeon B."/>
            <person name="Goodwin S."/>
            <person name="Spatafora J."/>
            <person name="Crous P."/>
            <person name="Grigoriev I."/>
        </authorList>
    </citation>
    <scope>NUCLEOTIDE SEQUENCE</scope>
    <source>
        <strain evidence="2">CBS 123094</strain>
    </source>
</reference>
<sequence length="239" mass="27371">MGEVLRLHARETPKQDQEAEWLRRGWTKGRTEAEEERDDSLYPQERVRPIKALLAWIECEFPEIAAQYVMSSSALGRKASLSGVARRCVQRKGKSAQKCPPLSQVQPLKVSKPRQRKRRPFNEKWSTTRDEGQVEENIPPKVALRRSERISQQAPHPESLSRGCPESTLRRSTRILDRTKKPHLLGSDQDTKPTQSSTIPGWKSRQRTTVHTNAAHSGTLQRISKTQRRKGASKKRKDV</sequence>
<feature type="region of interest" description="Disordered" evidence="1">
    <location>
        <begin position="92"/>
        <end position="239"/>
    </location>
</feature>
<dbReference type="EMBL" id="ML977675">
    <property type="protein sequence ID" value="KAF1994021.1"/>
    <property type="molecule type" value="Genomic_DNA"/>
</dbReference>
<feature type="compositionally biased region" description="Polar residues" evidence="1">
    <location>
        <begin position="207"/>
        <end position="224"/>
    </location>
</feature>
<evidence type="ECO:0000313" key="3">
    <source>
        <dbReference type="Proteomes" id="UP000799779"/>
    </source>
</evidence>
<organism evidence="2 3">
    <name type="scientific">Amniculicola lignicola CBS 123094</name>
    <dbReference type="NCBI Taxonomy" id="1392246"/>
    <lineage>
        <taxon>Eukaryota</taxon>
        <taxon>Fungi</taxon>
        <taxon>Dikarya</taxon>
        <taxon>Ascomycota</taxon>
        <taxon>Pezizomycotina</taxon>
        <taxon>Dothideomycetes</taxon>
        <taxon>Pleosporomycetidae</taxon>
        <taxon>Pleosporales</taxon>
        <taxon>Amniculicolaceae</taxon>
        <taxon>Amniculicola</taxon>
    </lineage>
</organism>
<keyword evidence="3" id="KW-1185">Reference proteome</keyword>